<evidence type="ECO:0000259" key="1">
    <source>
        <dbReference type="Pfam" id="PF06445"/>
    </source>
</evidence>
<dbReference type="EMBL" id="VTXC01000034">
    <property type="protein sequence ID" value="NOH72206.1"/>
    <property type="molecule type" value="Genomic_DNA"/>
</dbReference>
<feature type="domain" description="GyrI-like small molecule binding" evidence="1">
    <location>
        <begin position="23"/>
        <end position="112"/>
    </location>
</feature>
<protein>
    <recommendedName>
        <fullName evidence="1">GyrI-like small molecule binding domain-containing protein</fullName>
    </recommendedName>
</protein>
<dbReference type="AlphaFoldDB" id="A0A7Y3ZZZ6"/>
<dbReference type="InterPro" id="IPR029442">
    <property type="entry name" value="GyrI-like"/>
</dbReference>
<evidence type="ECO:0000313" key="2">
    <source>
        <dbReference type="EMBL" id="NOH72206.1"/>
    </source>
</evidence>
<accession>A0A7Y3ZZZ6</accession>
<gene>
    <name evidence="2" type="ORF">F0225_12785</name>
</gene>
<dbReference type="SUPFAM" id="SSF55136">
    <property type="entry name" value="Probable bacterial effector-binding domain"/>
    <property type="match status" value="1"/>
</dbReference>
<dbReference type="Proteomes" id="UP000565719">
    <property type="component" value="Unassembled WGS sequence"/>
</dbReference>
<reference evidence="2 3" key="1">
    <citation type="submission" date="2019-09" db="EMBL/GenBank/DDBJ databases">
        <title>Draft genome sequencing and comparative genomics of hatchery-associated Vibrios.</title>
        <authorList>
            <person name="Kehlet-Delgado H."/>
            <person name="Mueller R.S."/>
        </authorList>
    </citation>
    <scope>NUCLEOTIDE SEQUENCE [LARGE SCALE GENOMIC DNA]</scope>
    <source>
        <strain evidence="2 3">99-46-Y</strain>
    </source>
</reference>
<dbReference type="PANTHER" id="PTHR40055:SF1">
    <property type="entry name" value="TRANSCRIPTIONAL REGULATOR YGIV-RELATED"/>
    <property type="match status" value="1"/>
</dbReference>
<name>A0A7Y3ZZZ6_9VIBR</name>
<dbReference type="Pfam" id="PF06445">
    <property type="entry name" value="GyrI-like"/>
    <property type="match status" value="1"/>
</dbReference>
<dbReference type="Gene3D" id="3.20.80.10">
    <property type="entry name" value="Regulatory factor, effector binding domain"/>
    <property type="match status" value="1"/>
</dbReference>
<dbReference type="PANTHER" id="PTHR40055">
    <property type="entry name" value="TRANSCRIPTIONAL REGULATOR YGIV-RELATED"/>
    <property type="match status" value="1"/>
</dbReference>
<organism evidence="2 3">
    <name type="scientific">Vibrio pectenicida</name>
    <dbReference type="NCBI Taxonomy" id="62763"/>
    <lineage>
        <taxon>Bacteria</taxon>
        <taxon>Pseudomonadati</taxon>
        <taxon>Pseudomonadota</taxon>
        <taxon>Gammaproteobacteria</taxon>
        <taxon>Vibrionales</taxon>
        <taxon>Vibrionaceae</taxon>
        <taxon>Vibrio</taxon>
    </lineage>
</organism>
<sequence>MHLNKSYPILLSGHKCPRVNLSPIKTSETFGIPHLDPDITSDKEFQFDICGSYQGEVPENEYGVKSGVIPTGRCAVATHKGSYSRINETIHYLYQKWLPQSEASLRDFPCFFR</sequence>
<comment type="caution">
    <text evidence="2">The sequence shown here is derived from an EMBL/GenBank/DDBJ whole genome shotgun (WGS) entry which is preliminary data.</text>
</comment>
<evidence type="ECO:0000313" key="3">
    <source>
        <dbReference type="Proteomes" id="UP000565719"/>
    </source>
</evidence>
<proteinExistence type="predicted"/>
<dbReference type="InterPro" id="IPR050908">
    <property type="entry name" value="SmbC-like"/>
</dbReference>
<dbReference type="InterPro" id="IPR011256">
    <property type="entry name" value="Reg_factor_effector_dom_sf"/>
</dbReference>